<feature type="region of interest" description="Disordered" evidence="1">
    <location>
        <begin position="74"/>
        <end position="115"/>
    </location>
</feature>
<dbReference type="AlphaFoldDB" id="A0AAD7GCV8"/>
<dbReference type="Proteomes" id="UP001221757">
    <property type="component" value="Unassembled WGS sequence"/>
</dbReference>
<reference evidence="2" key="1">
    <citation type="submission" date="2023-03" db="EMBL/GenBank/DDBJ databases">
        <title>Massive genome expansion in bonnet fungi (Mycena s.s.) driven by repeated elements and novel gene families across ecological guilds.</title>
        <authorList>
            <consortium name="Lawrence Berkeley National Laboratory"/>
            <person name="Harder C.B."/>
            <person name="Miyauchi S."/>
            <person name="Viragh M."/>
            <person name="Kuo A."/>
            <person name="Thoen E."/>
            <person name="Andreopoulos B."/>
            <person name="Lu D."/>
            <person name="Skrede I."/>
            <person name="Drula E."/>
            <person name="Henrissat B."/>
            <person name="Morin E."/>
            <person name="Kohler A."/>
            <person name="Barry K."/>
            <person name="LaButti K."/>
            <person name="Morin E."/>
            <person name="Salamov A."/>
            <person name="Lipzen A."/>
            <person name="Mereny Z."/>
            <person name="Hegedus B."/>
            <person name="Baldrian P."/>
            <person name="Stursova M."/>
            <person name="Weitz H."/>
            <person name="Taylor A."/>
            <person name="Grigoriev I.V."/>
            <person name="Nagy L.G."/>
            <person name="Martin F."/>
            <person name="Kauserud H."/>
        </authorList>
    </citation>
    <scope>NUCLEOTIDE SEQUENCE</scope>
    <source>
        <strain evidence="2">CBHHK067</strain>
    </source>
</reference>
<protein>
    <submittedName>
        <fullName evidence="2">Uncharacterized protein</fullName>
    </submittedName>
</protein>
<feature type="compositionally biased region" description="Pro residues" evidence="1">
    <location>
        <begin position="74"/>
        <end position="85"/>
    </location>
</feature>
<evidence type="ECO:0000256" key="1">
    <source>
        <dbReference type="SAM" id="MobiDB-lite"/>
    </source>
</evidence>
<keyword evidence="3" id="KW-1185">Reference proteome</keyword>
<feature type="region of interest" description="Disordered" evidence="1">
    <location>
        <begin position="321"/>
        <end position="388"/>
    </location>
</feature>
<gene>
    <name evidence="2" type="ORF">B0H17DRAFT_1206532</name>
</gene>
<dbReference type="EMBL" id="JARKIE010000130">
    <property type="protein sequence ID" value="KAJ7679636.1"/>
    <property type="molecule type" value="Genomic_DNA"/>
</dbReference>
<feature type="region of interest" description="Disordered" evidence="1">
    <location>
        <begin position="153"/>
        <end position="178"/>
    </location>
</feature>
<evidence type="ECO:0000313" key="2">
    <source>
        <dbReference type="EMBL" id="KAJ7679636.1"/>
    </source>
</evidence>
<evidence type="ECO:0000313" key="3">
    <source>
        <dbReference type="Proteomes" id="UP001221757"/>
    </source>
</evidence>
<accession>A0AAD7GCV8</accession>
<sequence>MPDISVDVLSECQNKLCNAGCSQFYGSFEPGVAIGRARCDICGCFAAQRVPRKAVPNTGAGLASDLGGVPSAPAPVPPSFVPPAAPSATANTLSGSRTAPPPPPGVNPLTGSTSSGHAFRTLAQLRQQGYASANPQATFNPVLKAAKEADLDPLAAGSRKRKRKGGYNPSTSANVRSVKPRMAPQSKFVVVLVPHTKLVADNRCTAQKRSWFCAGHVLPSGCYPGDIQEAMKTAFEHIDGVTDSELRVLRTIQATRRDSKGRKVTNSGMARMLTPLKLGLSLSALKTALTDSNVRGAGPRFKKSIFIALTPEGPNIRFDEAISSSDEEPSEESDKSDSTTQTMSDQDGETTTEYKSTDPDSHNASGKGKSSAKATGDDQAPAPNAKNSKGKQKATYALFYDMCATICNTYIQTPGASVLAPAPLLEFIRSQLIQPFAPLVKLSNRPIGRADYLGTSEFESKFDEQFAVGPGGLHGIIDSMAPAYLTLLMIEIHMLLESVAVFKCP</sequence>
<feature type="compositionally biased region" description="Polar residues" evidence="1">
    <location>
        <begin position="339"/>
        <end position="354"/>
    </location>
</feature>
<name>A0AAD7GCV8_MYCRO</name>
<proteinExistence type="predicted"/>
<organism evidence="2 3">
    <name type="scientific">Mycena rosella</name>
    <name type="common">Pink bonnet</name>
    <name type="synonym">Agaricus rosellus</name>
    <dbReference type="NCBI Taxonomy" id="1033263"/>
    <lineage>
        <taxon>Eukaryota</taxon>
        <taxon>Fungi</taxon>
        <taxon>Dikarya</taxon>
        <taxon>Basidiomycota</taxon>
        <taxon>Agaricomycotina</taxon>
        <taxon>Agaricomycetes</taxon>
        <taxon>Agaricomycetidae</taxon>
        <taxon>Agaricales</taxon>
        <taxon>Marasmiineae</taxon>
        <taxon>Mycenaceae</taxon>
        <taxon>Mycena</taxon>
    </lineage>
</organism>
<comment type="caution">
    <text evidence="2">The sequence shown here is derived from an EMBL/GenBank/DDBJ whole genome shotgun (WGS) entry which is preliminary data.</text>
</comment>